<keyword evidence="19" id="KW-1185">Reference proteome</keyword>
<evidence type="ECO:0000256" key="3">
    <source>
        <dbReference type="ARBA" id="ARBA00009636"/>
    </source>
</evidence>
<evidence type="ECO:0000256" key="11">
    <source>
        <dbReference type="ARBA" id="ARBA00023034"/>
    </source>
</evidence>
<dbReference type="InterPro" id="IPR003008">
    <property type="entry name" value="Tubulin_FtsZ_GTPase"/>
</dbReference>
<dbReference type="InterPro" id="IPR036525">
    <property type="entry name" value="Tubulin/FtsZ_GTPase_sf"/>
</dbReference>
<dbReference type="SUPFAM" id="SSF52490">
    <property type="entry name" value="Tubulin nucleotide-binding domain-like"/>
    <property type="match status" value="1"/>
</dbReference>
<comment type="similarity">
    <text evidence="2 16">Belongs to the glycosyltransferase 2 family. GalNAc-T subfamily.</text>
</comment>
<evidence type="ECO:0000256" key="1">
    <source>
        <dbReference type="ARBA" id="ARBA00004323"/>
    </source>
</evidence>
<evidence type="ECO:0000256" key="13">
    <source>
        <dbReference type="ARBA" id="ARBA00023136"/>
    </source>
</evidence>
<evidence type="ECO:0000256" key="10">
    <source>
        <dbReference type="ARBA" id="ARBA00022989"/>
    </source>
</evidence>
<dbReference type="EMBL" id="JACVVK020000306">
    <property type="protein sequence ID" value="KAK7479302.1"/>
    <property type="molecule type" value="Genomic_DNA"/>
</dbReference>
<dbReference type="Proteomes" id="UP001519460">
    <property type="component" value="Unassembled WGS sequence"/>
</dbReference>
<comment type="caution">
    <text evidence="18">The sequence shown here is derived from an EMBL/GenBank/DDBJ whole genome shotgun (WGS) entry which is preliminary data.</text>
</comment>
<evidence type="ECO:0000256" key="8">
    <source>
        <dbReference type="ARBA" id="ARBA00022801"/>
    </source>
</evidence>
<protein>
    <recommendedName>
        <fullName evidence="16">Polypeptide N-acetylgalactosaminyltransferase</fullName>
        <ecNumber evidence="16">2.4.1.-</ecNumber>
    </recommendedName>
    <alternativeName>
        <fullName evidence="16">Protein-UDP acetylgalactosaminyltransferase</fullName>
    </alternativeName>
</protein>
<evidence type="ECO:0000256" key="12">
    <source>
        <dbReference type="ARBA" id="ARBA00023134"/>
    </source>
</evidence>
<keyword evidence="13" id="KW-0472">Membrane</keyword>
<name>A0ABD0JW51_9CAEN</name>
<dbReference type="GO" id="GO:0030246">
    <property type="term" value="F:carbohydrate binding"/>
    <property type="evidence" value="ECO:0007669"/>
    <property type="project" value="UniProtKB-KW"/>
</dbReference>
<comment type="subcellular location">
    <subcellularLocation>
        <location evidence="1 16">Golgi apparatus membrane</location>
        <topology evidence="1 16">Single-pass type II membrane protein</topology>
    </subcellularLocation>
</comment>
<keyword evidence="16" id="KW-0808">Transferase</keyword>
<evidence type="ECO:0000256" key="6">
    <source>
        <dbReference type="ARBA" id="ARBA00022734"/>
    </source>
</evidence>
<dbReference type="Gene3D" id="3.90.550.10">
    <property type="entry name" value="Spore Coat Polysaccharide Biosynthesis Protein SpsA, Chain A"/>
    <property type="match status" value="2"/>
</dbReference>
<comment type="catalytic activity">
    <reaction evidence="15">
        <text>GTP + H2O = GDP + phosphate + H(+)</text>
        <dbReference type="Rhea" id="RHEA:19669"/>
        <dbReference type="ChEBI" id="CHEBI:15377"/>
        <dbReference type="ChEBI" id="CHEBI:15378"/>
        <dbReference type="ChEBI" id="CHEBI:37565"/>
        <dbReference type="ChEBI" id="CHEBI:43474"/>
        <dbReference type="ChEBI" id="CHEBI:58189"/>
    </reaction>
    <physiologicalReaction direction="left-to-right" evidence="15">
        <dbReference type="Rhea" id="RHEA:19670"/>
    </physiologicalReaction>
</comment>
<keyword evidence="10" id="KW-1133">Transmembrane helix</keyword>
<dbReference type="PANTHER" id="PTHR11675">
    <property type="entry name" value="N-ACETYLGALACTOSAMINYLTRANSFERASE"/>
    <property type="match status" value="1"/>
</dbReference>
<comment type="similarity">
    <text evidence="3">Belongs to the tubulin family.</text>
</comment>
<dbReference type="Pfam" id="PF00091">
    <property type="entry name" value="Tubulin"/>
    <property type="match status" value="1"/>
</dbReference>
<dbReference type="CDD" id="cd02510">
    <property type="entry name" value="pp-GalNAc-T"/>
    <property type="match status" value="1"/>
</dbReference>
<dbReference type="InterPro" id="IPR045885">
    <property type="entry name" value="GalNAc-T"/>
</dbReference>
<keyword evidence="9" id="KW-0735">Signal-anchor</keyword>
<keyword evidence="5" id="KW-0493">Microtubule</keyword>
<dbReference type="GO" id="GO:0016757">
    <property type="term" value="F:glycosyltransferase activity"/>
    <property type="evidence" value="ECO:0007669"/>
    <property type="project" value="UniProtKB-KW"/>
</dbReference>
<gene>
    <name evidence="18" type="ORF">BaRGS_00029472</name>
</gene>
<evidence type="ECO:0000256" key="2">
    <source>
        <dbReference type="ARBA" id="ARBA00005680"/>
    </source>
</evidence>
<keyword evidence="7" id="KW-0547">Nucleotide-binding</keyword>
<organism evidence="18 19">
    <name type="scientific">Batillaria attramentaria</name>
    <dbReference type="NCBI Taxonomy" id="370345"/>
    <lineage>
        <taxon>Eukaryota</taxon>
        <taxon>Metazoa</taxon>
        <taxon>Spiralia</taxon>
        <taxon>Lophotrochozoa</taxon>
        <taxon>Mollusca</taxon>
        <taxon>Gastropoda</taxon>
        <taxon>Caenogastropoda</taxon>
        <taxon>Sorbeoconcha</taxon>
        <taxon>Cerithioidea</taxon>
        <taxon>Batillariidae</taxon>
        <taxon>Batillaria</taxon>
    </lineage>
</organism>
<dbReference type="GO" id="GO:0005525">
    <property type="term" value="F:GTP binding"/>
    <property type="evidence" value="ECO:0007669"/>
    <property type="project" value="UniProtKB-KW"/>
</dbReference>
<dbReference type="SUPFAM" id="SSF50370">
    <property type="entry name" value="Ricin B-like lectins"/>
    <property type="match status" value="1"/>
</dbReference>
<keyword evidence="6 16" id="KW-0430">Lectin</keyword>
<evidence type="ECO:0000256" key="16">
    <source>
        <dbReference type="RuleBase" id="RU361242"/>
    </source>
</evidence>
<dbReference type="GO" id="GO:0005874">
    <property type="term" value="C:microtubule"/>
    <property type="evidence" value="ECO:0007669"/>
    <property type="project" value="UniProtKB-KW"/>
</dbReference>
<accession>A0ABD0JW51</accession>
<evidence type="ECO:0000256" key="9">
    <source>
        <dbReference type="ARBA" id="ARBA00022968"/>
    </source>
</evidence>
<keyword evidence="16" id="KW-0328">Glycosyltransferase</keyword>
<evidence type="ECO:0000259" key="17">
    <source>
        <dbReference type="SMART" id="SM00458"/>
    </source>
</evidence>
<dbReference type="InterPro" id="IPR001173">
    <property type="entry name" value="Glyco_trans_2-like"/>
</dbReference>
<dbReference type="PROSITE" id="PS50231">
    <property type="entry name" value="RICIN_B_LECTIN"/>
    <property type="match status" value="1"/>
</dbReference>
<dbReference type="PRINTS" id="PR01161">
    <property type="entry name" value="TUBULIN"/>
</dbReference>
<dbReference type="FunFam" id="3.40.50.1440:FF:000079">
    <property type="entry name" value="Tubulin, alpha 4-like"/>
    <property type="match status" value="1"/>
</dbReference>
<dbReference type="InterPro" id="IPR002452">
    <property type="entry name" value="Alpha_tubulin"/>
</dbReference>
<evidence type="ECO:0000256" key="4">
    <source>
        <dbReference type="ARBA" id="ARBA00022692"/>
    </source>
</evidence>
<dbReference type="SMART" id="SM00458">
    <property type="entry name" value="RICIN"/>
    <property type="match status" value="1"/>
</dbReference>
<feature type="domain" description="Ricin B lectin" evidence="17">
    <location>
        <begin position="571"/>
        <end position="698"/>
    </location>
</feature>
<dbReference type="Pfam" id="PF00535">
    <property type="entry name" value="Glycos_transf_2"/>
    <property type="match status" value="1"/>
</dbReference>
<evidence type="ECO:0000256" key="5">
    <source>
        <dbReference type="ARBA" id="ARBA00022701"/>
    </source>
</evidence>
<dbReference type="CDD" id="cd23459">
    <property type="entry name" value="beta-trefoil_Ricin_Pgant1-like"/>
    <property type="match status" value="1"/>
</dbReference>
<keyword evidence="14 16" id="KW-1015">Disulfide bond</keyword>
<dbReference type="InterPro" id="IPR000772">
    <property type="entry name" value="Ricin_B_lectin"/>
</dbReference>
<evidence type="ECO:0000313" key="19">
    <source>
        <dbReference type="Proteomes" id="UP001519460"/>
    </source>
</evidence>
<evidence type="ECO:0000313" key="18">
    <source>
        <dbReference type="EMBL" id="KAK7479302.1"/>
    </source>
</evidence>
<dbReference type="GO" id="GO:0016787">
    <property type="term" value="F:hydrolase activity"/>
    <property type="evidence" value="ECO:0007669"/>
    <property type="project" value="UniProtKB-KW"/>
</dbReference>
<comment type="pathway">
    <text evidence="16">Protein modification; protein glycosylation.</text>
</comment>
<dbReference type="EC" id="2.4.1.-" evidence="16"/>
<dbReference type="PRINTS" id="PR01162">
    <property type="entry name" value="ALPHATUBULIN"/>
</dbReference>
<evidence type="ECO:0000256" key="7">
    <source>
        <dbReference type="ARBA" id="ARBA00022741"/>
    </source>
</evidence>
<reference evidence="18 19" key="1">
    <citation type="journal article" date="2023" name="Sci. Data">
        <title>Genome assembly of the Korean intertidal mud-creeper Batillaria attramentaria.</title>
        <authorList>
            <person name="Patra A.K."/>
            <person name="Ho P.T."/>
            <person name="Jun S."/>
            <person name="Lee S.J."/>
            <person name="Kim Y."/>
            <person name="Won Y.J."/>
        </authorList>
    </citation>
    <scope>NUCLEOTIDE SEQUENCE [LARGE SCALE GENOMIC DNA]</scope>
    <source>
        <strain evidence="18">Wonlab-2016</strain>
    </source>
</reference>
<dbReference type="Gene3D" id="3.40.50.1440">
    <property type="entry name" value="Tubulin/FtsZ, GTPase domain"/>
    <property type="match status" value="1"/>
</dbReference>
<dbReference type="InterPro" id="IPR029044">
    <property type="entry name" value="Nucleotide-diphossugar_trans"/>
</dbReference>
<dbReference type="AlphaFoldDB" id="A0ABD0JW51"/>
<sequence length="702" mass="79588">MLCRLSKRRAERVSCTSQSATRLQGDSRCRECISIHVGQAGVQIGNACWELYCLEHGIQPDGQMPSDKTIGGGDDSFNTFFSETGAGKHVPRAVFVDLEPTVVDDEVSRKRWKRYLDYQRTEDSRTGPGERGEPVVLVGEEKARAEALMPKEAFNRIASDKISLQRSIPDVRDRACKSIMYPKELPTASVIIIFHNEAWSPLLRTAHSVVLRSPPPYLHEVILLDDFSDKPELGNDLKEYVEKTWPDGVVKIVRTTERSGLIRARLAGAKAATGDVLIFLDSHCEVSKGWLEPLLGRIKEDRTAVLCPEIDLIDKDTLQYGGTGSFSVGGFWWSLHFSWRPIPNHEKERRAALKDGSVSPIRLEPVLGRIGEDRTVVACPIIDAIDDNTLTYSKNGGYQVGGFTWSGHFTWRDVPEEDRKTRAYTDPVRSPTMAGGLFAADRKYFFEIGAYDPGMDVWGGENLEISFRSVWMCGGKLEFVPCSRVGHIFRSSHPYTFPGNKDTHGINSMRLAEVWMDEYKRLFYMHRRDLLGQDYGDITERVELRKRLKCHSFKWYLDNVYPEKFVPDENVHAWGMVRNPASNLCLDTLQKDEKIEFQMGMFSCQNGASANQVFSLSMNDELRREEGCLDSLGGDGDKLTLKQCHYKKATMKWKHDKEKNKIIHVNSGMCLDTGGQQSMAEVVVKPCRDVDSQIWTFEHYLD</sequence>
<keyword evidence="4" id="KW-0812">Transmembrane</keyword>
<proteinExistence type="inferred from homology"/>
<evidence type="ECO:0000256" key="14">
    <source>
        <dbReference type="ARBA" id="ARBA00023157"/>
    </source>
</evidence>
<keyword evidence="11 16" id="KW-0333">Golgi apparatus</keyword>
<dbReference type="GO" id="GO:0000139">
    <property type="term" value="C:Golgi membrane"/>
    <property type="evidence" value="ECO:0007669"/>
    <property type="project" value="UniProtKB-SubCell"/>
</dbReference>
<keyword evidence="8" id="KW-0378">Hydrolase</keyword>
<keyword evidence="12" id="KW-0342">GTP-binding</keyword>
<dbReference type="Pfam" id="PF00652">
    <property type="entry name" value="Ricin_B_lectin"/>
    <property type="match status" value="1"/>
</dbReference>
<dbReference type="InterPro" id="IPR000217">
    <property type="entry name" value="Tubulin"/>
</dbReference>
<comment type="cofactor">
    <cofactor evidence="16">
        <name>Mn(2+)</name>
        <dbReference type="ChEBI" id="CHEBI:29035"/>
    </cofactor>
</comment>
<dbReference type="SUPFAM" id="SSF53448">
    <property type="entry name" value="Nucleotide-diphospho-sugar transferases"/>
    <property type="match status" value="1"/>
</dbReference>
<dbReference type="PANTHER" id="PTHR11675:SF43">
    <property type="entry name" value="POLYPEPTIDE N-ACETYLGALACTOSAMINYLTRANSFERASE 1"/>
    <property type="match status" value="1"/>
</dbReference>
<evidence type="ECO:0000256" key="15">
    <source>
        <dbReference type="ARBA" id="ARBA00049117"/>
    </source>
</evidence>
<dbReference type="InterPro" id="IPR035992">
    <property type="entry name" value="Ricin_B-like_lectins"/>
</dbReference>
<dbReference type="Gene3D" id="2.80.10.50">
    <property type="match status" value="1"/>
</dbReference>
<keyword evidence="16" id="KW-0464">Manganese</keyword>